<evidence type="ECO:0000256" key="9">
    <source>
        <dbReference type="RuleBase" id="RU004338"/>
    </source>
</evidence>
<dbReference type="InterPro" id="IPR010203">
    <property type="entry name" value="RraA"/>
</dbReference>
<keyword evidence="4 8" id="KW-0479">Metal-binding</keyword>
<feature type="binding site" evidence="8">
    <location>
        <begin position="105"/>
        <end position="108"/>
    </location>
    <ligand>
        <name>substrate</name>
    </ligand>
</feature>
<feature type="compositionally biased region" description="Polar residues" evidence="10">
    <location>
        <begin position="1"/>
        <end position="13"/>
    </location>
</feature>
<dbReference type="GO" id="GO:0046872">
    <property type="term" value="F:metal ion binding"/>
    <property type="evidence" value="ECO:0007669"/>
    <property type="project" value="UniProtKB-KW"/>
</dbReference>
<comment type="catalytic activity">
    <reaction evidence="1 9">
        <text>4-hydroxy-4-methyl-2-oxoglutarate = 2 pyruvate</text>
        <dbReference type="Rhea" id="RHEA:22748"/>
        <dbReference type="ChEBI" id="CHEBI:15361"/>
        <dbReference type="ChEBI" id="CHEBI:58276"/>
        <dbReference type="EC" id="4.1.3.17"/>
    </reaction>
</comment>
<comment type="similarity">
    <text evidence="2 9">Belongs to the class II aldolase/RraA-like family.</text>
</comment>
<evidence type="ECO:0000256" key="5">
    <source>
        <dbReference type="ARBA" id="ARBA00023239"/>
    </source>
</evidence>
<evidence type="ECO:0000256" key="8">
    <source>
        <dbReference type="PIRSR" id="PIRSR605493-1"/>
    </source>
</evidence>
<accession>A0AAW1PH77</accession>
<evidence type="ECO:0000256" key="10">
    <source>
        <dbReference type="SAM" id="MobiDB-lite"/>
    </source>
</evidence>
<dbReference type="CDD" id="cd16841">
    <property type="entry name" value="RraA_family"/>
    <property type="match status" value="1"/>
</dbReference>
<dbReference type="GO" id="GO:0047443">
    <property type="term" value="F:4-hydroxy-4-methyl-2-oxoglutarate aldolase activity"/>
    <property type="evidence" value="ECO:0007669"/>
    <property type="project" value="UniProtKB-EC"/>
</dbReference>
<dbReference type="PANTHER" id="PTHR33254:SF4">
    <property type="entry name" value="4-HYDROXY-4-METHYL-2-OXOGLUTARATE ALDOLASE 3-RELATED"/>
    <property type="match status" value="1"/>
</dbReference>
<evidence type="ECO:0000256" key="1">
    <source>
        <dbReference type="ARBA" id="ARBA00001342"/>
    </source>
</evidence>
<dbReference type="AlphaFoldDB" id="A0AAW1PH77"/>
<protein>
    <recommendedName>
        <fullName evidence="9">4-hydroxy-4-methyl-2-oxoglutarate aldolase</fullName>
        <shortName evidence="9">HMG aldolase</shortName>
        <ecNumber evidence="9">4.1.1.112</ecNumber>
        <ecNumber evidence="9">4.1.3.17</ecNumber>
    </recommendedName>
    <alternativeName>
        <fullName evidence="9">Oxaloacetate decarboxylase</fullName>
    </alternativeName>
</protein>
<feature type="binding site" evidence="8">
    <location>
        <position position="128"/>
    </location>
    <ligand>
        <name>Mg(2+)</name>
        <dbReference type="ChEBI" id="CHEBI:18420"/>
    </ligand>
</feature>
<dbReference type="Gene3D" id="3.50.30.40">
    <property type="entry name" value="Ribonuclease E inhibitor RraA/RraA-like"/>
    <property type="match status" value="1"/>
</dbReference>
<evidence type="ECO:0000256" key="2">
    <source>
        <dbReference type="ARBA" id="ARBA00008621"/>
    </source>
</evidence>
<dbReference type="GO" id="GO:0051252">
    <property type="term" value="P:regulation of RNA metabolic process"/>
    <property type="evidence" value="ECO:0007669"/>
    <property type="project" value="InterPro"/>
</dbReference>
<dbReference type="EMBL" id="JALJOQ010000033">
    <property type="protein sequence ID" value="KAK9807164.1"/>
    <property type="molecule type" value="Genomic_DNA"/>
</dbReference>
<gene>
    <name evidence="11" type="ORF">WJX73_002944</name>
</gene>
<dbReference type="Pfam" id="PF03737">
    <property type="entry name" value="RraA-like"/>
    <property type="match status" value="1"/>
</dbReference>
<feature type="region of interest" description="Disordered" evidence="10">
    <location>
        <begin position="1"/>
        <end position="22"/>
    </location>
</feature>
<reference evidence="11 12" key="1">
    <citation type="journal article" date="2024" name="Nat. Commun.">
        <title>Phylogenomics reveals the evolutionary origins of lichenization in chlorophyte algae.</title>
        <authorList>
            <person name="Puginier C."/>
            <person name="Libourel C."/>
            <person name="Otte J."/>
            <person name="Skaloud P."/>
            <person name="Haon M."/>
            <person name="Grisel S."/>
            <person name="Petersen M."/>
            <person name="Berrin J.G."/>
            <person name="Delaux P.M."/>
            <person name="Dal Grande F."/>
            <person name="Keller J."/>
        </authorList>
    </citation>
    <scope>NUCLEOTIDE SEQUENCE [LARGE SCALE GENOMIC DNA]</scope>
    <source>
        <strain evidence="11 12">SAG 2036</strain>
    </source>
</reference>
<evidence type="ECO:0000256" key="4">
    <source>
        <dbReference type="ARBA" id="ARBA00022723"/>
    </source>
</evidence>
<dbReference type="InterPro" id="IPR005493">
    <property type="entry name" value="RraA/RraA-like"/>
</dbReference>
<name>A0AAW1PH77_9CHLO</name>
<dbReference type="PANTHER" id="PTHR33254">
    <property type="entry name" value="4-HYDROXY-4-METHYL-2-OXOGLUTARATE ALDOLASE 3-RELATED"/>
    <property type="match status" value="1"/>
</dbReference>
<dbReference type="InterPro" id="IPR036704">
    <property type="entry name" value="RraA/RraA-like_sf"/>
</dbReference>
<feature type="binding site" evidence="8">
    <location>
        <position position="127"/>
    </location>
    <ligand>
        <name>substrate</name>
    </ligand>
</feature>
<comment type="subunit">
    <text evidence="3 9">Homotrimer.</text>
</comment>
<comment type="function">
    <text evidence="6 9">Catalyzes the aldol cleavage of 4-hydroxy-4-methyl-2-oxoglutarate (HMG) into 2 molecules of pyruvate. Also contains a secondary oxaloacetate (OAA) decarboxylase activity due to the common pyruvate enolate transition state formed following C-C bond cleavage in the retro-aldol and decarboxylation reactions.</text>
</comment>
<dbReference type="EC" id="4.1.3.17" evidence="9"/>
<dbReference type="Proteomes" id="UP001465755">
    <property type="component" value="Unassembled WGS sequence"/>
</dbReference>
<dbReference type="EC" id="4.1.1.112" evidence="9"/>
<evidence type="ECO:0000256" key="7">
    <source>
        <dbReference type="ARBA" id="ARBA00047973"/>
    </source>
</evidence>
<evidence type="ECO:0000313" key="11">
    <source>
        <dbReference type="EMBL" id="KAK9807164.1"/>
    </source>
</evidence>
<dbReference type="NCBIfam" id="TIGR01935">
    <property type="entry name" value="NOT-MenG"/>
    <property type="match status" value="1"/>
</dbReference>
<keyword evidence="8" id="KW-0460">Magnesium</keyword>
<keyword evidence="12" id="KW-1185">Reference proteome</keyword>
<proteinExistence type="inferred from homology"/>
<comment type="catalytic activity">
    <reaction evidence="7 9">
        <text>oxaloacetate + H(+) = pyruvate + CO2</text>
        <dbReference type="Rhea" id="RHEA:15641"/>
        <dbReference type="ChEBI" id="CHEBI:15361"/>
        <dbReference type="ChEBI" id="CHEBI:15378"/>
        <dbReference type="ChEBI" id="CHEBI:16452"/>
        <dbReference type="ChEBI" id="CHEBI:16526"/>
        <dbReference type="EC" id="4.1.1.112"/>
    </reaction>
</comment>
<comment type="caution">
    <text evidence="11">The sequence shown here is derived from an EMBL/GenBank/DDBJ whole genome shotgun (WGS) entry which is preliminary data.</text>
</comment>
<evidence type="ECO:0000313" key="12">
    <source>
        <dbReference type="Proteomes" id="UP001465755"/>
    </source>
</evidence>
<dbReference type="GO" id="GO:0008428">
    <property type="term" value="F:ribonuclease inhibitor activity"/>
    <property type="evidence" value="ECO:0007669"/>
    <property type="project" value="InterPro"/>
</dbReference>
<evidence type="ECO:0000256" key="6">
    <source>
        <dbReference type="ARBA" id="ARBA00025046"/>
    </source>
</evidence>
<organism evidence="11 12">
    <name type="scientific">Symbiochloris irregularis</name>
    <dbReference type="NCBI Taxonomy" id="706552"/>
    <lineage>
        <taxon>Eukaryota</taxon>
        <taxon>Viridiplantae</taxon>
        <taxon>Chlorophyta</taxon>
        <taxon>core chlorophytes</taxon>
        <taxon>Trebouxiophyceae</taxon>
        <taxon>Trebouxiales</taxon>
        <taxon>Trebouxiaceae</taxon>
        <taxon>Symbiochloris</taxon>
    </lineage>
</organism>
<comment type="cofactor">
    <cofactor evidence="9">
        <name>a divalent metal cation</name>
        <dbReference type="ChEBI" id="CHEBI:60240"/>
    </cofactor>
</comment>
<comment type="cofactor">
    <cofactor evidence="8">
        <name>Mg(2+)</name>
        <dbReference type="ChEBI" id="CHEBI:18420"/>
    </cofactor>
</comment>
<dbReference type="NCBIfam" id="NF006875">
    <property type="entry name" value="PRK09372.1"/>
    <property type="match status" value="1"/>
</dbReference>
<sequence>MLTTSAIASSGPKTATPPPDAARGATADLCDVFLTDPVDIVTERKVQIMDPIFQNYGGNARFKGQAATVKCYENNPLVRKALEEQGDGRVLVVDGGGSKRCALLGDNIAEMGHKNGWTGIIINGCIRDSEDINKMPLGVKALTTYPLKSSKRDLGLRDVPVTIAGVTVKAGDWIYADRDGVLVSAEELKV</sequence>
<evidence type="ECO:0000256" key="3">
    <source>
        <dbReference type="ARBA" id="ARBA00011233"/>
    </source>
</evidence>
<keyword evidence="5 9" id="KW-0456">Lyase</keyword>
<dbReference type="GO" id="GO:0008948">
    <property type="term" value="F:oxaloacetate decarboxylase activity"/>
    <property type="evidence" value="ECO:0007669"/>
    <property type="project" value="UniProtKB-EC"/>
</dbReference>
<dbReference type="SUPFAM" id="SSF89562">
    <property type="entry name" value="RraA-like"/>
    <property type="match status" value="1"/>
</dbReference>